<dbReference type="InterPro" id="IPR045851">
    <property type="entry name" value="AMP-bd_C_sf"/>
</dbReference>
<proteinExistence type="inferred from homology"/>
<reference evidence="5" key="1">
    <citation type="journal article" date="2019" name="Int. J. Syst. Evol. Microbiol.">
        <title>The Global Catalogue of Microorganisms (GCM) 10K type strain sequencing project: providing services to taxonomists for standard genome sequencing and annotation.</title>
        <authorList>
            <consortium name="The Broad Institute Genomics Platform"/>
            <consortium name="The Broad Institute Genome Sequencing Center for Infectious Disease"/>
            <person name="Wu L."/>
            <person name="Ma J."/>
        </authorList>
    </citation>
    <scope>NUCLEOTIDE SEQUENCE [LARGE SCALE GENOMIC DNA]</scope>
    <source>
        <strain evidence="5">JCM 18302</strain>
    </source>
</reference>
<evidence type="ECO:0000256" key="1">
    <source>
        <dbReference type="ARBA" id="ARBA00006432"/>
    </source>
</evidence>
<dbReference type="EMBL" id="BAABJO010000051">
    <property type="protein sequence ID" value="GAA5141105.1"/>
    <property type="molecule type" value="Genomic_DNA"/>
</dbReference>
<organism evidence="4 5">
    <name type="scientific">Pseudonocardia adelaidensis</name>
    <dbReference type="NCBI Taxonomy" id="648754"/>
    <lineage>
        <taxon>Bacteria</taxon>
        <taxon>Bacillati</taxon>
        <taxon>Actinomycetota</taxon>
        <taxon>Actinomycetes</taxon>
        <taxon>Pseudonocardiales</taxon>
        <taxon>Pseudonocardiaceae</taxon>
        <taxon>Pseudonocardia</taxon>
    </lineage>
</organism>
<dbReference type="PANTHER" id="PTHR24096">
    <property type="entry name" value="LONG-CHAIN-FATTY-ACID--COA LIGASE"/>
    <property type="match status" value="1"/>
</dbReference>
<evidence type="ECO:0000313" key="5">
    <source>
        <dbReference type="Proteomes" id="UP001500804"/>
    </source>
</evidence>
<dbReference type="SUPFAM" id="SSF56801">
    <property type="entry name" value="Acetyl-CoA synthetase-like"/>
    <property type="match status" value="1"/>
</dbReference>
<sequence length="101" mass="10987">MDGHHEGCLHGAFHVVDRLEEMIKYEGYQVAPAELDAVLLTHDGLADAAVVGVRDGRGEEVPKASSYVRVPPPRSTRKRYGVRRRGAGAAEVSSGMGWFRA</sequence>
<keyword evidence="2" id="KW-0436">Ligase</keyword>
<dbReference type="Proteomes" id="UP001500804">
    <property type="component" value="Unassembled WGS sequence"/>
</dbReference>
<evidence type="ECO:0000256" key="2">
    <source>
        <dbReference type="ARBA" id="ARBA00022598"/>
    </source>
</evidence>
<name>A0ABP9P6E4_9PSEU</name>
<protein>
    <submittedName>
        <fullName evidence="4">Uncharacterized protein</fullName>
    </submittedName>
</protein>
<keyword evidence="5" id="KW-1185">Reference proteome</keyword>
<feature type="compositionally biased region" description="Basic residues" evidence="3">
    <location>
        <begin position="75"/>
        <end position="86"/>
    </location>
</feature>
<feature type="region of interest" description="Disordered" evidence="3">
    <location>
        <begin position="61"/>
        <end position="101"/>
    </location>
</feature>
<dbReference type="RefSeq" id="WP_345612859.1">
    <property type="nucleotide sequence ID" value="NZ_BAABJO010000051.1"/>
</dbReference>
<evidence type="ECO:0000256" key="3">
    <source>
        <dbReference type="SAM" id="MobiDB-lite"/>
    </source>
</evidence>
<comment type="caution">
    <text evidence="4">The sequence shown here is derived from an EMBL/GenBank/DDBJ whole genome shotgun (WGS) entry which is preliminary data.</text>
</comment>
<comment type="similarity">
    <text evidence="1">Belongs to the ATP-dependent AMP-binding enzyme family.</text>
</comment>
<evidence type="ECO:0000313" key="4">
    <source>
        <dbReference type="EMBL" id="GAA5141105.1"/>
    </source>
</evidence>
<accession>A0ABP9P6E4</accession>
<dbReference type="PANTHER" id="PTHR24096:SF149">
    <property type="entry name" value="AMP-BINDING DOMAIN-CONTAINING PROTEIN-RELATED"/>
    <property type="match status" value="1"/>
</dbReference>
<gene>
    <name evidence="4" type="ORF">GCM10023320_79640</name>
</gene>
<dbReference type="Gene3D" id="3.30.300.30">
    <property type="match status" value="1"/>
</dbReference>